<dbReference type="RefSeq" id="WP_204748418.1">
    <property type="nucleotide sequence ID" value="NZ_CP069188.1"/>
</dbReference>
<dbReference type="InterPro" id="IPR013783">
    <property type="entry name" value="Ig-like_fold"/>
</dbReference>
<evidence type="ECO:0000256" key="1">
    <source>
        <dbReference type="SAM" id="MobiDB-lite"/>
    </source>
</evidence>
<dbReference type="Gene3D" id="2.60.40.10">
    <property type="entry name" value="Immunoglobulins"/>
    <property type="match status" value="1"/>
</dbReference>
<gene>
    <name evidence="3" type="ORF">JMJ58_03810</name>
</gene>
<dbReference type="Proteomes" id="UP000637819">
    <property type="component" value="Chromosome"/>
</dbReference>
<evidence type="ECO:0000256" key="2">
    <source>
        <dbReference type="SAM" id="Phobius"/>
    </source>
</evidence>
<proteinExistence type="predicted"/>
<feature type="compositionally biased region" description="Acidic residues" evidence="1">
    <location>
        <begin position="128"/>
        <end position="150"/>
    </location>
</feature>
<accession>A0A8T8E2E7</accession>
<dbReference type="EMBL" id="CP069188">
    <property type="protein sequence ID" value="QRV16035.1"/>
    <property type="molecule type" value="Genomic_DNA"/>
</dbReference>
<evidence type="ECO:0000313" key="4">
    <source>
        <dbReference type="Proteomes" id="UP000637819"/>
    </source>
</evidence>
<protein>
    <submittedName>
        <fullName evidence="3">Uncharacterized protein</fullName>
    </submittedName>
</protein>
<dbReference type="OrthoDB" id="385435at2157"/>
<evidence type="ECO:0000313" key="3">
    <source>
        <dbReference type="EMBL" id="QRV16035.1"/>
    </source>
</evidence>
<keyword evidence="2" id="KW-1133">Transmembrane helix</keyword>
<reference evidence="3 4" key="1">
    <citation type="submission" date="2021-01" db="EMBL/GenBank/DDBJ databases">
        <title>Genome Sequence and Methylation Pattern of Haloterrigena salifodinae BOL5-1, An Extremely Halophilic Archaeon from a Bolivian Salt Mine.</title>
        <authorList>
            <person name="DasSarma P."/>
            <person name="Anton B.P."/>
            <person name="DasSarma S.L."/>
            <person name="von Ehrenheim H.A.L."/>
            <person name="Martinez F.L."/>
            <person name="Guzman D."/>
            <person name="Roberts R.J."/>
            <person name="DasSarma S."/>
        </authorList>
    </citation>
    <scope>NUCLEOTIDE SEQUENCE [LARGE SCALE GENOMIC DNA]</scope>
    <source>
        <strain evidence="3 4">BOL5-1</strain>
    </source>
</reference>
<dbReference type="GeneID" id="62874220"/>
<keyword evidence="2" id="KW-0812">Transmembrane</keyword>
<feature type="region of interest" description="Disordered" evidence="1">
    <location>
        <begin position="128"/>
        <end position="156"/>
    </location>
</feature>
<dbReference type="AlphaFoldDB" id="A0A8T8E2E7"/>
<organism evidence="3 4">
    <name type="scientific">Haloterrigena salifodinae</name>
    <dbReference type="NCBI Taxonomy" id="2675099"/>
    <lineage>
        <taxon>Archaea</taxon>
        <taxon>Methanobacteriati</taxon>
        <taxon>Methanobacteriota</taxon>
        <taxon>Stenosarchaea group</taxon>
        <taxon>Halobacteria</taxon>
        <taxon>Halobacteriales</taxon>
        <taxon>Natrialbaceae</taxon>
        <taxon>Haloterrigena</taxon>
    </lineage>
</organism>
<keyword evidence="4" id="KW-1185">Reference proteome</keyword>
<name>A0A8T8E2E7_9EURY</name>
<dbReference type="KEGG" id="hsal:JMJ58_03810"/>
<feature type="transmembrane region" description="Helical" evidence="2">
    <location>
        <begin position="165"/>
        <end position="195"/>
    </location>
</feature>
<sequence length="201" mass="21055">MFSKIKSRFGSNSSKVVTALAALALMATLAVGGVAAQDDTTDASDITVNVSDNGTAYEGTVELYDASDDSMVDTNTVDSDGSITFQDHASGDYYLATGDGATTSDNFTHDDSATQVNWDLSDNTLEVVEDSSSDDSTSDDSDSDADDDEASYLSPEGMNDAVGEYLPVGGIIGAFVVAVFFALFWIVAISIALYIRNLILG</sequence>
<keyword evidence="2" id="KW-0472">Membrane</keyword>